<keyword evidence="5" id="KW-1185">Reference proteome</keyword>
<dbReference type="Proteomes" id="UP001208912">
    <property type="component" value="Unassembled WGS sequence"/>
</dbReference>
<dbReference type="AlphaFoldDB" id="A0AAW5VK33"/>
<dbReference type="Proteomes" id="UP001208540">
    <property type="component" value="Unassembled WGS sequence"/>
</dbReference>
<dbReference type="InterPro" id="IPR018488">
    <property type="entry name" value="cNMP-bd_CS"/>
</dbReference>
<protein>
    <submittedName>
        <fullName evidence="3">Nucleotide-binding protein</fullName>
    </submittedName>
</protein>
<dbReference type="GO" id="GO:0050135">
    <property type="term" value="F:NADP+ nucleosidase activity"/>
    <property type="evidence" value="ECO:0007669"/>
    <property type="project" value="InterPro"/>
</dbReference>
<evidence type="ECO:0000313" key="3">
    <source>
        <dbReference type="EMBL" id="MCW7532228.1"/>
    </source>
</evidence>
<dbReference type="InterPro" id="IPR000595">
    <property type="entry name" value="cNMP-bd_dom"/>
</dbReference>
<dbReference type="InterPro" id="IPR018490">
    <property type="entry name" value="cNMP-bd_dom_sf"/>
</dbReference>
<dbReference type="RefSeq" id="WP_265353473.1">
    <property type="nucleotide sequence ID" value="NZ_JAMQPL010000016.1"/>
</dbReference>
<dbReference type="EMBL" id="JAMQPL010000016">
    <property type="protein sequence ID" value="MCW7532228.1"/>
    <property type="molecule type" value="Genomic_DNA"/>
</dbReference>
<dbReference type="EMBL" id="JAMQPM010000016">
    <property type="protein sequence ID" value="MCW7528372.1"/>
    <property type="molecule type" value="Genomic_DNA"/>
</dbReference>
<accession>A0AAW5VK33</accession>
<dbReference type="PROSITE" id="PS50042">
    <property type="entry name" value="CNMP_BINDING_3"/>
    <property type="match status" value="1"/>
</dbReference>
<dbReference type="CDD" id="cd00038">
    <property type="entry name" value="CAP_ED"/>
    <property type="match status" value="1"/>
</dbReference>
<evidence type="ECO:0000313" key="5">
    <source>
        <dbReference type="Proteomes" id="UP001208912"/>
    </source>
</evidence>
<dbReference type="SUPFAM" id="SSF51206">
    <property type="entry name" value="cAMP-binding domain-like"/>
    <property type="match status" value="1"/>
</dbReference>
<comment type="caution">
    <text evidence="3">The sequence shown here is derived from an EMBL/GenBank/DDBJ whole genome shotgun (WGS) entry which is preliminary data.</text>
</comment>
<evidence type="ECO:0000313" key="2">
    <source>
        <dbReference type="EMBL" id="MCW7528372.1"/>
    </source>
</evidence>
<dbReference type="Pfam" id="PF00027">
    <property type="entry name" value="cNMP_binding"/>
    <property type="match status" value="1"/>
</dbReference>
<dbReference type="Pfam" id="PF10137">
    <property type="entry name" value="CAP12-PCTIR_TIR"/>
    <property type="match status" value="1"/>
</dbReference>
<sequence length="313" mass="34749">MNPEDSKLPDSLLPRFQGEDGLNRLKDILADQILIRGETKVVDALIDKIELKEITVGSFLIHQDASDNDIFLILSGSLDIIVNGRKVANRYAGEHIGEMALIDSTARRSASVRAAENSVVAKISERDFSAIANTNPQVWRRIAIQLSQRLKERNKFHSPPRSQPVVFIGSSSEGLDIAREIQSLFEHDTFTVKLWTNGVFSPSATPIENLVREIQECDFGVMVISADDKVLSRDTSTEAPRDNVIFELGLLIGSIGRERTVMISPRGVDLKIPTDLMGVIPITYSNNLSETLSIRLSPASHELRKVIREKGPR</sequence>
<organism evidence="3 4">
    <name type="scientific">Leptospira soteropolitanensis</name>
    <dbReference type="NCBI Taxonomy" id="2950025"/>
    <lineage>
        <taxon>Bacteria</taxon>
        <taxon>Pseudomonadati</taxon>
        <taxon>Spirochaetota</taxon>
        <taxon>Spirochaetia</taxon>
        <taxon>Leptospirales</taxon>
        <taxon>Leptospiraceae</taxon>
        <taxon>Leptospira</taxon>
    </lineage>
</organism>
<gene>
    <name evidence="2" type="ORF">ND861_18590</name>
    <name evidence="3" type="ORF">ND862_18575</name>
</gene>
<dbReference type="PROSITE" id="PS00889">
    <property type="entry name" value="CNMP_BINDING_2"/>
    <property type="match status" value="1"/>
</dbReference>
<name>A0AAW5VK33_9LEPT</name>
<evidence type="ECO:0000259" key="1">
    <source>
        <dbReference type="PROSITE" id="PS50042"/>
    </source>
</evidence>
<dbReference type="InterPro" id="IPR014710">
    <property type="entry name" value="RmlC-like_jellyroll"/>
</dbReference>
<reference evidence="3 5" key="1">
    <citation type="submission" date="2022-06" db="EMBL/GenBank/DDBJ databases">
        <title>Leptospira isolates from biofilms formed at urban environments.</title>
        <authorList>
            <person name="Ribeiro P.S."/>
            <person name="Sousa T."/>
            <person name="Carvalho N."/>
            <person name="Aburjaile F."/>
            <person name="Neves F."/>
            <person name="Oliveira D."/>
            <person name="Blanco L."/>
            <person name="Lima J."/>
            <person name="Costa F."/>
            <person name="Brenig B."/>
            <person name="Soares S."/>
            <person name="Ramos R."/>
            <person name="Goes-Neto A."/>
            <person name="Matiuzzi M."/>
            <person name="Azevedo V."/>
            <person name="Ristow P."/>
        </authorList>
    </citation>
    <scope>NUCLEOTIDE SEQUENCE</scope>
    <source>
        <strain evidence="2 5">VSF19</strain>
        <strain evidence="3">VSF20</strain>
    </source>
</reference>
<proteinExistence type="predicted"/>
<evidence type="ECO:0000313" key="4">
    <source>
        <dbReference type="Proteomes" id="UP001208540"/>
    </source>
</evidence>
<dbReference type="InterPro" id="IPR019302">
    <property type="entry name" value="CAP12/PCTIR_TIR_dom"/>
</dbReference>
<dbReference type="Gene3D" id="2.60.120.10">
    <property type="entry name" value="Jelly Rolls"/>
    <property type="match status" value="1"/>
</dbReference>
<dbReference type="SMART" id="SM00100">
    <property type="entry name" value="cNMP"/>
    <property type="match status" value="1"/>
</dbReference>
<feature type="domain" description="Cyclic nucleotide-binding" evidence="1">
    <location>
        <begin position="33"/>
        <end position="149"/>
    </location>
</feature>